<dbReference type="AlphaFoldDB" id="A0A8T0W2N3"/>
<evidence type="ECO:0000313" key="2">
    <source>
        <dbReference type="EMBL" id="KAG2639624.1"/>
    </source>
</evidence>
<name>A0A8T0W2N3_PANVG</name>
<evidence type="ECO:0000313" key="3">
    <source>
        <dbReference type="Proteomes" id="UP000823388"/>
    </source>
</evidence>
<evidence type="ECO:0000256" key="1">
    <source>
        <dbReference type="SAM" id="MobiDB-lite"/>
    </source>
</evidence>
<keyword evidence="3" id="KW-1185">Reference proteome</keyword>
<accession>A0A8T0W2N3</accession>
<comment type="caution">
    <text evidence="2">The sequence shown here is derived from an EMBL/GenBank/DDBJ whole genome shotgun (WGS) entry which is preliminary data.</text>
</comment>
<dbReference type="EMBL" id="CM029039">
    <property type="protein sequence ID" value="KAG2639624.1"/>
    <property type="molecule type" value="Genomic_DNA"/>
</dbReference>
<feature type="region of interest" description="Disordered" evidence="1">
    <location>
        <begin position="19"/>
        <end position="43"/>
    </location>
</feature>
<feature type="compositionally biased region" description="Polar residues" evidence="1">
    <location>
        <begin position="19"/>
        <end position="36"/>
    </location>
</feature>
<proteinExistence type="predicted"/>
<reference evidence="2" key="1">
    <citation type="submission" date="2020-05" db="EMBL/GenBank/DDBJ databases">
        <title>WGS assembly of Panicum virgatum.</title>
        <authorList>
            <person name="Lovell J.T."/>
            <person name="Jenkins J."/>
            <person name="Shu S."/>
            <person name="Juenger T.E."/>
            <person name="Schmutz J."/>
        </authorList>
    </citation>
    <scope>NUCLEOTIDE SEQUENCE</scope>
    <source>
        <strain evidence="2">AP13</strain>
    </source>
</reference>
<gene>
    <name evidence="2" type="ORF">PVAP13_2KG020816</name>
</gene>
<protein>
    <submittedName>
        <fullName evidence="2">Uncharacterized protein</fullName>
    </submittedName>
</protein>
<organism evidence="2 3">
    <name type="scientific">Panicum virgatum</name>
    <name type="common">Blackwell switchgrass</name>
    <dbReference type="NCBI Taxonomy" id="38727"/>
    <lineage>
        <taxon>Eukaryota</taxon>
        <taxon>Viridiplantae</taxon>
        <taxon>Streptophyta</taxon>
        <taxon>Embryophyta</taxon>
        <taxon>Tracheophyta</taxon>
        <taxon>Spermatophyta</taxon>
        <taxon>Magnoliopsida</taxon>
        <taxon>Liliopsida</taxon>
        <taxon>Poales</taxon>
        <taxon>Poaceae</taxon>
        <taxon>PACMAD clade</taxon>
        <taxon>Panicoideae</taxon>
        <taxon>Panicodae</taxon>
        <taxon>Paniceae</taxon>
        <taxon>Panicinae</taxon>
        <taxon>Panicum</taxon>
        <taxon>Panicum sect. Hiantes</taxon>
    </lineage>
</organism>
<sequence length="115" mass="12556">MAPGGPLSSAEVVSKVISPDSSNSTFFKNAGLSTRSLKPPSAAEQELLEELAAHKQKEATITEEFTEVRKRSEATEAALLKTQQLYDEMKKQQEENNLILQRILQVNAAGISSQP</sequence>
<dbReference type="Proteomes" id="UP000823388">
    <property type="component" value="Chromosome 2K"/>
</dbReference>